<dbReference type="Proteomes" id="UP000001070">
    <property type="component" value="Unassembled WGS sequence"/>
</dbReference>
<dbReference type="AlphaFoldDB" id="B4JXR8"/>
<dbReference type="GO" id="GO:0060729">
    <property type="term" value="P:intestinal epithelial structure maintenance"/>
    <property type="evidence" value="ECO:0007669"/>
    <property type="project" value="EnsemblMetazoa"/>
</dbReference>
<dbReference type="GO" id="GO:0042246">
    <property type="term" value="P:tissue regeneration"/>
    <property type="evidence" value="ECO:0007669"/>
    <property type="project" value="EnsemblMetazoa"/>
</dbReference>
<proteinExistence type="predicted"/>
<dbReference type="STRING" id="7222.B4JXR8"/>
<dbReference type="GO" id="GO:0035171">
    <property type="term" value="P:lamellocyte differentiation"/>
    <property type="evidence" value="ECO:0007669"/>
    <property type="project" value="EnsemblMetazoa"/>
</dbReference>
<dbReference type="GO" id="GO:0001700">
    <property type="term" value="P:embryonic development via the syncytial blastoderm"/>
    <property type="evidence" value="ECO:0007669"/>
    <property type="project" value="InterPro"/>
</dbReference>
<dbReference type="InterPro" id="IPR031901">
    <property type="entry name" value="Unpaired"/>
</dbReference>
<dbReference type="FunCoup" id="B4JXR8">
    <property type="interactions" value="56"/>
</dbReference>
<organism evidence="3">
    <name type="scientific">Drosophila grimshawi</name>
    <name type="common">Hawaiian fruit fly</name>
    <name type="synonym">Idiomyia grimshawi</name>
    <dbReference type="NCBI Taxonomy" id="7222"/>
    <lineage>
        <taxon>Eukaryota</taxon>
        <taxon>Metazoa</taxon>
        <taxon>Ecdysozoa</taxon>
        <taxon>Arthropoda</taxon>
        <taxon>Hexapoda</taxon>
        <taxon>Insecta</taxon>
        <taxon>Pterygota</taxon>
        <taxon>Neoptera</taxon>
        <taxon>Endopterygota</taxon>
        <taxon>Diptera</taxon>
        <taxon>Brachycera</taxon>
        <taxon>Muscomorpha</taxon>
        <taxon>Ephydroidea</taxon>
        <taxon>Drosophilidae</taxon>
        <taxon>Drosophila</taxon>
        <taxon>Hawaiian Drosophila</taxon>
    </lineage>
</organism>
<dbReference type="OMA" id="RLNFHTP"/>
<dbReference type="EMBL" id="CH916376">
    <property type="protein sequence ID" value="EDV95167.1"/>
    <property type="molecule type" value="Genomic_DNA"/>
</dbReference>
<dbReference type="PhylomeDB" id="B4JXR8"/>
<reference evidence="2 3" key="1">
    <citation type="journal article" date="2007" name="Nature">
        <title>Evolution of genes and genomes on the Drosophila phylogeny.</title>
        <authorList>
            <consortium name="Drosophila 12 Genomes Consortium"/>
            <person name="Clark A.G."/>
            <person name="Eisen M.B."/>
            <person name="Smith D.R."/>
            <person name="Bergman C.M."/>
            <person name="Oliver B."/>
            <person name="Markow T.A."/>
            <person name="Kaufman T.C."/>
            <person name="Kellis M."/>
            <person name="Gelbart W."/>
            <person name="Iyer V.N."/>
            <person name="Pollard D.A."/>
            <person name="Sackton T.B."/>
            <person name="Larracuente A.M."/>
            <person name="Singh N.D."/>
            <person name="Abad J.P."/>
            <person name="Abt D.N."/>
            <person name="Adryan B."/>
            <person name="Aguade M."/>
            <person name="Akashi H."/>
            <person name="Anderson W.W."/>
            <person name="Aquadro C.F."/>
            <person name="Ardell D.H."/>
            <person name="Arguello R."/>
            <person name="Artieri C.G."/>
            <person name="Barbash D.A."/>
            <person name="Barker D."/>
            <person name="Barsanti P."/>
            <person name="Batterham P."/>
            <person name="Batzoglou S."/>
            <person name="Begun D."/>
            <person name="Bhutkar A."/>
            <person name="Blanco E."/>
            <person name="Bosak S.A."/>
            <person name="Bradley R.K."/>
            <person name="Brand A.D."/>
            <person name="Brent M.R."/>
            <person name="Brooks A.N."/>
            <person name="Brown R.H."/>
            <person name="Butlin R.K."/>
            <person name="Caggese C."/>
            <person name="Calvi B.R."/>
            <person name="Bernardo de Carvalho A."/>
            <person name="Caspi A."/>
            <person name="Castrezana S."/>
            <person name="Celniker S.E."/>
            <person name="Chang J.L."/>
            <person name="Chapple C."/>
            <person name="Chatterji S."/>
            <person name="Chinwalla A."/>
            <person name="Civetta A."/>
            <person name="Clifton S.W."/>
            <person name="Comeron J.M."/>
            <person name="Costello J.C."/>
            <person name="Coyne J.A."/>
            <person name="Daub J."/>
            <person name="David R.G."/>
            <person name="Delcher A.L."/>
            <person name="Delehaunty K."/>
            <person name="Do C.B."/>
            <person name="Ebling H."/>
            <person name="Edwards K."/>
            <person name="Eickbush T."/>
            <person name="Evans J.D."/>
            <person name="Filipski A."/>
            <person name="Findeiss S."/>
            <person name="Freyhult E."/>
            <person name="Fulton L."/>
            <person name="Fulton R."/>
            <person name="Garcia A.C."/>
            <person name="Gardiner A."/>
            <person name="Garfield D.A."/>
            <person name="Garvin B.E."/>
            <person name="Gibson G."/>
            <person name="Gilbert D."/>
            <person name="Gnerre S."/>
            <person name="Godfrey J."/>
            <person name="Good R."/>
            <person name="Gotea V."/>
            <person name="Gravely B."/>
            <person name="Greenberg A.J."/>
            <person name="Griffiths-Jones S."/>
            <person name="Gross S."/>
            <person name="Guigo R."/>
            <person name="Gustafson E.A."/>
            <person name="Haerty W."/>
            <person name="Hahn M.W."/>
            <person name="Halligan D.L."/>
            <person name="Halpern A.L."/>
            <person name="Halter G.M."/>
            <person name="Han M.V."/>
            <person name="Heger A."/>
            <person name="Hillier L."/>
            <person name="Hinrichs A.S."/>
            <person name="Holmes I."/>
            <person name="Hoskins R.A."/>
            <person name="Hubisz M.J."/>
            <person name="Hultmark D."/>
            <person name="Huntley M.A."/>
            <person name="Jaffe D.B."/>
            <person name="Jagadeeshan S."/>
            <person name="Jeck W.R."/>
            <person name="Johnson J."/>
            <person name="Jones C.D."/>
            <person name="Jordan W.C."/>
            <person name="Karpen G.H."/>
            <person name="Kataoka E."/>
            <person name="Keightley P.D."/>
            <person name="Kheradpour P."/>
            <person name="Kirkness E.F."/>
            <person name="Koerich L.B."/>
            <person name="Kristiansen K."/>
            <person name="Kudrna D."/>
            <person name="Kulathinal R.J."/>
            <person name="Kumar S."/>
            <person name="Kwok R."/>
            <person name="Lander E."/>
            <person name="Langley C.H."/>
            <person name="Lapoint R."/>
            <person name="Lazzaro B.P."/>
            <person name="Lee S.J."/>
            <person name="Levesque L."/>
            <person name="Li R."/>
            <person name="Lin C.F."/>
            <person name="Lin M.F."/>
            <person name="Lindblad-Toh K."/>
            <person name="Llopart A."/>
            <person name="Long M."/>
            <person name="Low L."/>
            <person name="Lozovsky E."/>
            <person name="Lu J."/>
            <person name="Luo M."/>
            <person name="Machado C.A."/>
            <person name="Makalowski W."/>
            <person name="Marzo M."/>
            <person name="Matsuda M."/>
            <person name="Matzkin L."/>
            <person name="McAllister B."/>
            <person name="McBride C.S."/>
            <person name="McKernan B."/>
            <person name="McKernan K."/>
            <person name="Mendez-Lago M."/>
            <person name="Minx P."/>
            <person name="Mollenhauer M.U."/>
            <person name="Montooth K."/>
            <person name="Mount S.M."/>
            <person name="Mu X."/>
            <person name="Myers E."/>
            <person name="Negre B."/>
            <person name="Newfeld S."/>
            <person name="Nielsen R."/>
            <person name="Noor M.A."/>
            <person name="O'Grady P."/>
            <person name="Pachter L."/>
            <person name="Papaceit M."/>
            <person name="Parisi M.J."/>
            <person name="Parisi M."/>
            <person name="Parts L."/>
            <person name="Pedersen J.S."/>
            <person name="Pesole G."/>
            <person name="Phillippy A.M."/>
            <person name="Ponting C.P."/>
            <person name="Pop M."/>
            <person name="Porcelli D."/>
            <person name="Powell J.R."/>
            <person name="Prohaska S."/>
            <person name="Pruitt K."/>
            <person name="Puig M."/>
            <person name="Quesneville H."/>
            <person name="Ram K.R."/>
            <person name="Rand D."/>
            <person name="Rasmussen M.D."/>
            <person name="Reed L.K."/>
            <person name="Reenan R."/>
            <person name="Reily A."/>
            <person name="Remington K.A."/>
            <person name="Rieger T.T."/>
            <person name="Ritchie M.G."/>
            <person name="Robin C."/>
            <person name="Rogers Y.H."/>
            <person name="Rohde C."/>
            <person name="Rozas J."/>
            <person name="Rubenfield M.J."/>
            <person name="Ruiz A."/>
            <person name="Russo S."/>
            <person name="Salzberg S.L."/>
            <person name="Sanchez-Gracia A."/>
            <person name="Saranga D.J."/>
            <person name="Sato H."/>
            <person name="Schaeffer S.W."/>
            <person name="Schatz M.C."/>
            <person name="Schlenke T."/>
            <person name="Schwartz R."/>
            <person name="Segarra C."/>
            <person name="Singh R.S."/>
            <person name="Sirot L."/>
            <person name="Sirota M."/>
            <person name="Sisneros N.B."/>
            <person name="Smith C.D."/>
            <person name="Smith T.F."/>
            <person name="Spieth J."/>
            <person name="Stage D.E."/>
            <person name="Stark A."/>
            <person name="Stephan W."/>
            <person name="Strausberg R.L."/>
            <person name="Strempel S."/>
            <person name="Sturgill D."/>
            <person name="Sutton G."/>
            <person name="Sutton G.G."/>
            <person name="Tao W."/>
            <person name="Teichmann S."/>
            <person name="Tobari Y.N."/>
            <person name="Tomimura Y."/>
            <person name="Tsolas J.M."/>
            <person name="Valente V.L."/>
            <person name="Venter E."/>
            <person name="Venter J.C."/>
            <person name="Vicario S."/>
            <person name="Vieira F.G."/>
            <person name="Vilella A.J."/>
            <person name="Villasante A."/>
            <person name="Walenz B."/>
            <person name="Wang J."/>
            <person name="Wasserman M."/>
            <person name="Watts T."/>
            <person name="Wilson D."/>
            <person name="Wilson R.K."/>
            <person name="Wing R.A."/>
            <person name="Wolfner M.F."/>
            <person name="Wong A."/>
            <person name="Wong G.K."/>
            <person name="Wu C.I."/>
            <person name="Wu G."/>
            <person name="Yamamoto D."/>
            <person name="Yang H.P."/>
            <person name="Yang S.P."/>
            <person name="Yorke J.A."/>
            <person name="Yoshida K."/>
            <person name="Zdobnov E."/>
            <person name="Zhang P."/>
            <person name="Zhang Y."/>
            <person name="Zimin A.V."/>
            <person name="Baldwin J."/>
            <person name="Abdouelleil A."/>
            <person name="Abdulkadir J."/>
            <person name="Abebe A."/>
            <person name="Abera B."/>
            <person name="Abreu J."/>
            <person name="Acer S.C."/>
            <person name="Aftuck L."/>
            <person name="Alexander A."/>
            <person name="An P."/>
            <person name="Anderson E."/>
            <person name="Anderson S."/>
            <person name="Arachi H."/>
            <person name="Azer M."/>
            <person name="Bachantsang P."/>
            <person name="Barry A."/>
            <person name="Bayul T."/>
            <person name="Berlin A."/>
            <person name="Bessette D."/>
            <person name="Bloom T."/>
            <person name="Blye J."/>
            <person name="Boguslavskiy L."/>
            <person name="Bonnet C."/>
            <person name="Boukhgalter B."/>
            <person name="Bourzgui I."/>
            <person name="Brown A."/>
            <person name="Cahill P."/>
            <person name="Channer S."/>
            <person name="Cheshatsang Y."/>
            <person name="Chuda L."/>
            <person name="Citroen M."/>
            <person name="Collymore A."/>
            <person name="Cooke P."/>
            <person name="Costello M."/>
            <person name="D'Aco K."/>
            <person name="Daza R."/>
            <person name="De Haan G."/>
            <person name="DeGray S."/>
            <person name="DeMaso C."/>
            <person name="Dhargay N."/>
            <person name="Dooley K."/>
            <person name="Dooley E."/>
            <person name="Doricent M."/>
            <person name="Dorje P."/>
            <person name="Dorjee K."/>
            <person name="Dupes A."/>
            <person name="Elong R."/>
            <person name="Falk J."/>
            <person name="Farina A."/>
            <person name="Faro S."/>
            <person name="Ferguson D."/>
            <person name="Fisher S."/>
            <person name="Foley C.D."/>
            <person name="Franke A."/>
            <person name="Friedrich D."/>
            <person name="Gadbois L."/>
            <person name="Gearin G."/>
            <person name="Gearin C.R."/>
            <person name="Giannoukos G."/>
            <person name="Goode T."/>
            <person name="Graham J."/>
            <person name="Grandbois E."/>
            <person name="Grewal S."/>
            <person name="Gyaltsen K."/>
            <person name="Hafez N."/>
            <person name="Hagos B."/>
            <person name="Hall J."/>
            <person name="Henson C."/>
            <person name="Hollinger A."/>
            <person name="Honan T."/>
            <person name="Huard M.D."/>
            <person name="Hughes L."/>
            <person name="Hurhula B."/>
            <person name="Husby M.E."/>
            <person name="Kamat A."/>
            <person name="Kanga B."/>
            <person name="Kashin S."/>
            <person name="Khazanovich D."/>
            <person name="Kisner P."/>
            <person name="Lance K."/>
            <person name="Lara M."/>
            <person name="Lee W."/>
            <person name="Lennon N."/>
            <person name="Letendre F."/>
            <person name="LeVine R."/>
            <person name="Lipovsky A."/>
            <person name="Liu X."/>
            <person name="Liu J."/>
            <person name="Liu S."/>
            <person name="Lokyitsang T."/>
            <person name="Lokyitsang Y."/>
            <person name="Lubonja R."/>
            <person name="Lui A."/>
            <person name="MacDonald P."/>
            <person name="Magnisalis V."/>
            <person name="Maru K."/>
            <person name="Matthews C."/>
            <person name="McCusker W."/>
            <person name="McDonough S."/>
            <person name="Mehta T."/>
            <person name="Meldrim J."/>
            <person name="Meneus L."/>
            <person name="Mihai O."/>
            <person name="Mihalev A."/>
            <person name="Mihova T."/>
            <person name="Mittelman R."/>
            <person name="Mlenga V."/>
            <person name="Montmayeur A."/>
            <person name="Mulrain L."/>
            <person name="Navidi A."/>
            <person name="Naylor J."/>
            <person name="Negash T."/>
            <person name="Nguyen T."/>
            <person name="Nguyen N."/>
            <person name="Nicol R."/>
            <person name="Norbu C."/>
            <person name="Norbu N."/>
            <person name="Novod N."/>
            <person name="O'Neill B."/>
            <person name="Osman S."/>
            <person name="Markiewicz E."/>
            <person name="Oyono O.L."/>
            <person name="Patti C."/>
            <person name="Phunkhang P."/>
            <person name="Pierre F."/>
            <person name="Priest M."/>
            <person name="Raghuraman S."/>
            <person name="Rege F."/>
            <person name="Reyes R."/>
            <person name="Rise C."/>
            <person name="Rogov P."/>
            <person name="Ross K."/>
            <person name="Ryan E."/>
            <person name="Settipalli S."/>
            <person name="Shea T."/>
            <person name="Sherpa N."/>
            <person name="Shi L."/>
            <person name="Shih D."/>
            <person name="Sparrow T."/>
            <person name="Spaulding J."/>
            <person name="Stalker J."/>
            <person name="Stange-Thomann N."/>
            <person name="Stavropoulos S."/>
            <person name="Stone C."/>
            <person name="Strader C."/>
            <person name="Tesfaye S."/>
            <person name="Thomson T."/>
            <person name="Thoulutsang Y."/>
            <person name="Thoulutsang D."/>
            <person name="Topham K."/>
            <person name="Topping I."/>
            <person name="Tsamla T."/>
            <person name="Vassiliev H."/>
            <person name="Vo A."/>
            <person name="Wangchuk T."/>
            <person name="Wangdi T."/>
            <person name="Weiand M."/>
            <person name="Wilkinson J."/>
            <person name="Wilson A."/>
            <person name="Yadav S."/>
            <person name="Young G."/>
            <person name="Yu Q."/>
            <person name="Zembek L."/>
            <person name="Zhong D."/>
            <person name="Zimmer A."/>
            <person name="Zwirko Z."/>
            <person name="Jaffe D.B."/>
            <person name="Alvarez P."/>
            <person name="Brockman W."/>
            <person name="Butler J."/>
            <person name="Chin C."/>
            <person name="Gnerre S."/>
            <person name="Grabherr M."/>
            <person name="Kleber M."/>
            <person name="Mauceli E."/>
            <person name="MacCallum I."/>
        </authorList>
    </citation>
    <scope>NUCLEOTIDE SEQUENCE [LARGE SCALE GENOMIC DNA]</scope>
    <source>
        <strain evidence="3">Tucson 15287-2541.00</strain>
    </source>
</reference>
<dbReference type="GO" id="GO:0005125">
    <property type="term" value="F:cytokine activity"/>
    <property type="evidence" value="ECO:0007669"/>
    <property type="project" value="EnsemblMetazoa"/>
</dbReference>
<dbReference type="Pfam" id="PF15972">
    <property type="entry name" value="Unpaired"/>
    <property type="match status" value="1"/>
</dbReference>
<evidence type="ECO:0000313" key="3">
    <source>
        <dbReference type="Proteomes" id="UP000001070"/>
    </source>
</evidence>
<feature type="compositionally biased region" description="Low complexity" evidence="1">
    <location>
        <begin position="329"/>
        <end position="349"/>
    </location>
</feature>
<gene>
    <name evidence="2" type="primary">Dgri\GH17793</name>
    <name evidence="2" type="ORF">Dgri_GH17793</name>
</gene>
<sequence length="364" mass="41338">MALTALMLPLAHARHLHDQLALGFEYDDANSGSASSSGSSSSSSDSQFVWHANPFYGLSQSFGDAGYDSDTSSSKSEMSFEEITQAAVRAAMRELQRQQIRHRRSHDLKYFLPTASKTPEWENPCFGGYDPKKPEIILSQQQKLAALRKLRLNTCQEYTYIKDNLNFETDTSQPFAGAYSFLPNMTEPTRKRKLKTWHRNMQLFIGSFAYLGKTHYKYRYENQLPLDNTTTELHELLLSARRVLCEIETVFNATHPKSNGSKLKVLSKGAMHDKLDELFTKSDSKEVALGDLKFTKQLYYKFLVHLSDSLKISNKYLDKKIKKERSRQQSTGSNSGMESSESSGSAEQQNVPARTVPNIKRRGR</sequence>
<dbReference type="GO" id="GO:0038001">
    <property type="term" value="P:paracrine signaling"/>
    <property type="evidence" value="ECO:0007669"/>
    <property type="project" value="EnsemblMetazoa"/>
</dbReference>
<keyword evidence="3" id="KW-1185">Reference proteome</keyword>
<evidence type="ECO:0000256" key="1">
    <source>
        <dbReference type="SAM" id="MobiDB-lite"/>
    </source>
</evidence>
<dbReference type="InParanoid" id="B4JXR8"/>
<dbReference type="GO" id="GO:0040018">
    <property type="term" value="P:positive regulation of multicellular organism growth"/>
    <property type="evidence" value="ECO:0007669"/>
    <property type="project" value="EnsemblMetazoa"/>
</dbReference>
<dbReference type="GO" id="GO:0010884">
    <property type="term" value="P:positive regulation of lipid storage"/>
    <property type="evidence" value="ECO:0007669"/>
    <property type="project" value="EnsemblMetazoa"/>
</dbReference>
<dbReference type="GO" id="GO:0007259">
    <property type="term" value="P:cell surface receptor signaling pathway via JAK-STAT"/>
    <property type="evidence" value="ECO:0007669"/>
    <property type="project" value="EnsemblMetazoa"/>
</dbReference>
<dbReference type="HOGENOM" id="CLU_734197_0_0_1"/>
<protein>
    <submittedName>
        <fullName evidence="2">GH17793</fullName>
    </submittedName>
</protein>
<accession>B4JXR8</accession>
<dbReference type="eggNOG" id="ENOG502TBR5">
    <property type="taxonomic scope" value="Eukaryota"/>
</dbReference>
<dbReference type="SMR" id="B4JXR8"/>
<evidence type="ECO:0000313" key="2">
    <source>
        <dbReference type="EMBL" id="EDV95167.1"/>
    </source>
</evidence>
<name>B4JXR8_DROGR</name>
<dbReference type="GO" id="GO:0005615">
    <property type="term" value="C:extracellular space"/>
    <property type="evidence" value="ECO:0007669"/>
    <property type="project" value="EnsemblMetazoa"/>
</dbReference>
<dbReference type="GO" id="GO:0007379">
    <property type="term" value="P:segment specification"/>
    <property type="evidence" value="ECO:0007669"/>
    <property type="project" value="EnsemblMetazoa"/>
</dbReference>
<feature type="region of interest" description="Disordered" evidence="1">
    <location>
        <begin position="321"/>
        <end position="364"/>
    </location>
</feature>
<dbReference type="OrthoDB" id="7994888at2759"/>